<evidence type="ECO:0000313" key="2">
    <source>
        <dbReference type="Proteomes" id="UP000620124"/>
    </source>
</evidence>
<sequence>MLVSKLFVNFLPPSNDWSRSFTSIRTTATSALCCDDIARSPSLMKFASAFGVACAAFAAVSAAPITHDEIEANSAQTLRL</sequence>
<comment type="caution">
    <text evidence="1">The sequence shown here is derived from an EMBL/GenBank/DDBJ whole genome shotgun (WGS) entry which is preliminary data.</text>
</comment>
<dbReference type="Proteomes" id="UP000620124">
    <property type="component" value="Unassembled WGS sequence"/>
</dbReference>
<dbReference type="EMBL" id="JACAZI010000002">
    <property type="protein sequence ID" value="KAF7369127.1"/>
    <property type="molecule type" value="Genomic_DNA"/>
</dbReference>
<protein>
    <submittedName>
        <fullName evidence="1">Uncharacterized protein</fullName>
    </submittedName>
</protein>
<proteinExistence type="predicted"/>
<gene>
    <name evidence="1" type="ORF">MVEN_00239900</name>
</gene>
<dbReference type="AlphaFoldDB" id="A0A8H6Z1U8"/>
<keyword evidence="2" id="KW-1185">Reference proteome</keyword>
<reference evidence="1" key="1">
    <citation type="submission" date="2020-05" db="EMBL/GenBank/DDBJ databases">
        <title>Mycena genomes resolve the evolution of fungal bioluminescence.</title>
        <authorList>
            <person name="Tsai I.J."/>
        </authorList>
    </citation>
    <scope>NUCLEOTIDE SEQUENCE</scope>
    <source>
        <strain evidence="1">CCC161011</strain>
    </source>
</reference>
<accession>A0A8H6Z1U8</accession>
<evidence type="ECO:0000313" key="1">
    <source>
        <dbReference type="EMBL" id="KAF7369127.1"/>
    </source>
</evidence>
<organism evidence="1 2">
    <name type="scientific">Mycena venus</name>
    <dbReference type="NCBI Taxonomy" id="2733690"/>
    <lineage>
        <taxon>Eukaryota</taxon>
        <taxon>Fungi</taxon>
        <taxon>Dikarya</taxon>
        <taxon>Basidiomycota</taxon>
        <taxon>Agaricomycotina</taxon>
        <taxon>Agaricomycetes</taxon>
        <taxon>Agaricomycetidae</taxon>
        <taxon>Agaricales</taxon>
        <taxon>Marasmiineae</taxon>
        <taxon>Mycenaceae</taxon>
        <taxon>Mycena</taxon>
    </lineage>
</organism>
<name>A0A8H6Z1U8_9AGAR</name>